<keyword evidence="4 7" id="KW-0812">Transmembrane</keyword>
<dbReference type="OrthoDB" id="9768177at2"/>
<dbReference type="Gene3D" id="2.60.40.1120">
    <property type="entry name" value="Carboxypeptidase-like, regulatory domain"/>
    <property type="match status" value="1"/>
</dbReference>
<evidence type="ECO:0000256" key="3">
    <source>
        <dbReference type="ARBA" id="ARBA00022452"/>
    </source>
</evidence>
<dbReference type="InterPro" id="IPR023996">
    <property type="entry name" value="TonB-dep_OMP_SusC/RagA"/>
</dbReference>
<evidence type="ECO:0000259" key="8">
    <source>
        <dbReference type="SMART" id="SM00965"/>
    </source>
</evidence>
<evidence type="ECO:0000256" key="2">
    <source>
        <dbReference type="ARBA" id="ARBA00022448"/>
    </source>
</evidence>
<dbReference type="PROSITE" id="PS52016">
    <property type="entry name" value="TONB_DEPENDENT_REC_3"/>
    <property type="match status" value="1"/>
</dbReference>
<gene>
    <name evidence="9" type="ORF">Mucpa_1784</name>
</gene>
<name>H1YA57_9SPHI</name>
<dbReference type="Gene3D" id="2.170.130.10">
    <property type="entry name" value="TonB-dependent receptor, plug domain"/>
    <property type="match status" value="1"/>
</dbReference>
<dbReference type="InterPro" id="IPR012910">
    <property type="entry name" value="Plug_dom"/>
</dbReference>
<comment type="similarity">
    <text evidence="7">Belongs to the TonB-dependent receptor family.</text>
</comment>
<proteinExistence type="inferred from homology"/>
<dbReference type="EMBL" id="CM001403">
    <property type="protein sequence ID" value="EHQ25938.1"/>
    <property type="molecule type" value="Genomic_DNA"/>
</dbReference>
<keyword evidence="6 7" id="KW-0998">Cell outer membrane</keyword>
<dbReference type="SUPFAM" id="SSF56935">
    <property type="entry name" value="Porins"/>
    <property type="match status" value="1"/>
</dbReference>
<comment type="subcellular location">
    <subcellularLocation>
        <location evidence="1 7">Cell outer membrane</location>
        <topology evidence="1 7">Multi-pass membrane protein</topology>
    </subcellularLocation>
</comment>
<dbReference type="InterPro" id="IPR039426">
    <property type="entry name" value="TonB-dep_rcpt-like"/>
</dbReference>
<evidence type="ECO:0000256" key="5">
    <source>
        <dbReference type="ARBA" id="ARBA00023136"/>
    </source>
</evidence>
<evidence type="ECO:0000256" key="1">
    <source>
        <dbReference type="ARBA" id="ARBA00004571"/>
    </source>
</evidence>
<accession>H1YA57</accession>
<dbReference type="NCBIfam" id="TIGR04057">
    <property type="entry name" value="SusC_RagA_signa"/>
    <property type="match status" value="1"/>
</dbReference>
<keyword evidence="10" id="KW-1185">Reference proteome</keyword>
<keyword evidence="2 7" id="KW-0813">Transport</keyword>
<dbReference type="SMART" id="SM00965">
    <property type="entry name" value="STN"/>
    <property type="match status" value="1"/>
</dbReference>
<dbReference type="Proteomes" id="UP000002774">
    <property type="component" value="Chromosome"/>
</dbReference>
<feature type="domain" description="Secretin/TonB short N-terminal" evidence="8">
    <location>
        <begin position="69"/>
        <end position="120"/>
    </location>
</feature>
<dbReference type="AlphaFoldDB" id="H1YA57"/>
<dbReference type="InterPro" id="IPR011662">
    <property type="entry name" value="Secretin/TonB_short_N"/>
</dbReference>
<protein>
    <submittedName>
        <fullName evidence="9">TonB-dependent receptor plug</fullName>
    </submittedName>
</protein>
<sequence>MHLNFCRETYVKSRYPAHQFILAMKLTILITTIAFLQVSAGTLAQKISLKGNEISLKKALQSIKKQSGYALFFNNTLVEQAGSANVDLKDATLDQALSEVLKGKPFSYTIIDKTIVIKEKPEGLMDKIIKYLAIPITIHGKVTDDKGLPIPGATVLLKDRSQATTTDVNGNFFMQGVSDKAVVVISSIGFLSKELNVKAEMGTITLEISNSKLDEVVVVGYETTTRRLSTGSVSQVTSKELDQQPVSNPILGLEGRVAGAFITQTSGYAGAPFNIQIRGQNSIANLNIDAGAPLYVINGIPFNSKPVERTVGAFSITPSISPLSTIDPTDIETIDILKDADATAIYGSRGANGVVLITTKKGKAGNTKVNVDFSSGFGNVTHTIPLLGTDQYLSIRRQAFANDAIISNGTVVPTASNASDLTVYDQHAYTDFTKLVMGNTQHQTKATFDISGGDQFTQFLFGGNYRHESTILPTNAGDDGVQFHLNMQHHSHDNKFGALVSVSYNVDNNAVPNYTLSTGNYGLPPNFPIYTNTGAYNWSGGYTNPLAPFNATYALKSNNMVTNATLHYMVIPGLDLKVNAGYNYDNVNSTYIAPIAAANPAFNPTPSVTLGNNYIKTYIIEPQATYTHTWGKGKLTAIVGGTWQETQTVQPYYILGIYSNIQLVNSLNATTILLKTSGYTDYKYDSGFARAEYAWDDKYLVSANIRRDGSSRFGSNKPFGNFGSGAFAWIFSKENFAKNLTWLSFGKLKTSYGSVGNDKVLQDYSYLSTYSSAQFSYGPTTALAPTSISNPNLQWEQTSKLDVAMELGFLHDRIFFSADAYRNRTSHLLGTTPLPPHDGFSSLSAANLPDGAIVQNQGLELELTTVNIKNKGIRWTSSLNFTIPQNKLAAFPNLANNPSYANSYVIGQSLNTRFVYHSTGIVNGVATVQDVNNDGKITAAYLANGTGDYIIDGNSDPKFYGGLDNTISYKGLTLDFLFQFVKRTAQRGDLLGYPGTANNIAQSILDLPFKYSATFGTAYPTNFYSYYTQSDAAIQDASFLRLKNVSLSYNVPQVWAKKLRMSTFQVYLHGQNLLTFTHYKGYDPETLSSIAEPTLRMIVTGVKITF</sequence>
<dbReference type="STRING" id="714943.Mucpa_1784"/>
<evidence type="ECO:0000313" key="9">
    <source>
        <dbReference type="EMBL" id="EHQ25938.1"/>
    </source>
</evidence>
<dbReference type="Gene3D" id="3.55.50.30">
    <property type="match status" value="1"/>
</dbReference>
<dbReference type="SUPFAM" id="SSF49464">
    <property type="entry name" value="Carboxypeptidase regulatory domain-like"/>
    <property type="match status" value="1"/>
</dbReference>
<dbReference type="InterPro" id="IPR037066">
    <property type="entry name" value="Plug_dom_sf"/>
</dbReference>
<dbReference type="HOGENOM" id="CLU_004317_0_1_10"/>
<organism evidence="9 10">
    <name type="scientific">Mucilaginibacter paludis DSM 18603</name>
    <dbReference type="NCBI Taxonomy" id="714943"/>
    <lineage>
        <taxon>Bacteria</taxon>
        <taxon>Pseudomonadati</taxon>
        <taxon>Bacteroidota</taxon>
        <taxon>Sphingobacteriia</taxon>
        <taxon>Sphingobacteriales</taxon>
        <taxon>Sphingobacteriaceae</taxon>
        <taxon>Mucilaginibacter</taxon>
    </lineage>
</organism>
<reference evidence="9" key="1">
    <citation type="submission" date="2011-09" db="EMBL/GenBank/DDBJ databases">
        <title>The permanent draft genome of Mucilaginibacter paludis DSM 18603.</title>
        <authorList>
            <consortium name="US DOE Joint Genome Institute (JGI-PGF)"/>
            <person name="Lucas S."/>
            <person name="Han J."/>
            <person name="Lapidus A."/>
            <person name="Bruce D."/>
            <person name="Goodwin L."/>
            <person name="Pitluck S."/>
            <person name="Peters L."/>
            <person name="Kyrpides N."/>
            <person name="Mavromatis K."/>
            <person name="Ivanova N."/>
            <person name="Mikhailova N."/>
            <person name="Held B."/>
            <person name="Detter J.C."/>
            <person name="Tapia R."/>
            <person name="Han C."/>
            <person name="Land M."/>
            <person name="Hauser L."/>
            <person name="Markowitz V."/>
            <person name="Cheng J.-F."/>
            <person name="Hugenholtz P."/>
            <person name="Woyke T."/>
            <person name="Wu D."/>
            <person name="Tindall B."/>
            <person name="Brambilla E."/>
            <person name="Klenk H.-P."/>
            <person name="Eisen J.A."/>
        </authorList>
    </citation>
    <scope>NUCLEOTIDE SEQUENCE [LARGE SCALE GENOMIC DNA]</scope>
    <source>
        <strain evidence="9">DSM 18603</strain>
    </source>
</reference>
<dbReference type="Pfam" id="PF07715">
    <property type="entry name" value="Plug"/>
    <property type="match status" value="1"/>
</dbReference>
<dbReference type="InterPro" id="IPR008969">
    <property type="entry name" value="CarboxyPept-like_regulatory"/>
</dbReference>
<evidence type="ECO:0000313" key="10">
    <source>
        <dbReference type="Proteomes" id="UP000002774"/>
    </source>
</evidence>
<dbReference type="InterPro" id="IPR023997">
    <property type="entry name" value="TonB-dep_OMP_SusC/RagA_CS"/>
</dbReference>
<evidence type="ECO:0000256" key="4">
    <source>
        <dbReference type="ARBA" id="ARBA00022692"/>
    </source>
</evidence>
<dbReference type="NCBIfam" id="TIGR04056">
    <property type="entry name" value="OMP_RagA_SusC"/>
    <property type="match status" value="1"/>
</dbReference>
<dbReference type="Pfam" id="PF13715">
    <property type="entry name" value="CarbopepD_reg_2"/>
    <property type="match status" value="1"/>
</dbReference>
<dbReference type="eggNOG" id="COG4771">
    <property type="taxonomic scope" value="Bacteria"/>
</dbReference>
<dbReference type="Gene3D" id="2.40.170.20">
    <property type="entry name" value="TonB-dependent receptor, beta-barrel domain"/>
    <property type="match status" value="1"/>
</dbReference>
<dbReference type="Pfam" id="PF07660">
    <property type="entry name" value="STN"/>
    <property type="match status" value="1"/>
</dbReference>
<dbReference type="InterPro" id="IPR036942">
    <property type="entry name" value="Beta-barrel_TonB_sf"/>
</dbReference>
<keyword evidence="5 7" id="KW-0472">Membrane</keyword>
<dbReference type="GO" id="GO:0009279">
    <property type="term" value="C:cell outer membrane"/>
    <property type="evidence" value="ECO:0007669"/>
    <property type="project" value="UniProtKB-SubCell"/>
</dbReference>
<keyword evidence="9" id="KW-0675">Receptor</keyword>
<evidence type="ECO:0000256" key="7">
    <source>
        <dbReference type="PROSITE-ProRule" id="PRU01360"/>
    </source>
</evidence>
<evidence type="ECO:0000256" key="6">
    <source>
        <dbReference type="ARBA" id="ARBA00023237"/>
    </source>
</evidence>
<keyword evidence="3 7" id="KW-1134">Transmembrane beta strand</keyword>